<organism evidence="2 3">
    <name type="scientific">Lasiosphaeris hirsuta</name>
    <dbReference type="NCBI Taxonomy" id="260670"/>
    <lineage>
        <taxon>Eukaryota</taxon>
        <taxon>Fungi</taxon>
        <taxon>Dikarya</taxon>
        <taxon>Ascomycota</taxon>
        <taxon>Pezizomycotina</taxon>
        <taxon>Sordariomycetes</taxon>
        <taxon>Sordariomycetidae</taxon>
        <taxon>Sordariales</taxon>
        <taxon>Lasiosphaeriaceae</taxon>
        <taxon>Lasiosphaeris</taxon>
    </lineage>
</organism>
<keyword evidence="3" id="KW-1185">Reference proteome</keyword>
<feature type="compositionally biased region" description="Basic and acidic residues" evidence="1">
    <location>
        <begin position="86"/>
        <end position="101"/>
    </location>
</feature>
<evidence type="ECO:0000256" key="1">
    <source>
        <dbReference type="SAM" id="MobiDB-lite"/>
    </source>
</evidence>
<dbReference type="Proteomes" id="UP001172102">
    <property type="component" value="Unassembled WGS sequence"/>
</dbReference>
<evidence type="ECO:0000313" key="3">
    <source>
        <dbReference type="Proteomes" id="UP001172102"/>
    </source>
</evidence>
<dbReference type="EMBL" id="JAUKUA010000008">
    <property type="protein sequence ID" value="KAK0702705.1"/>
    <property type="molecule type" value="Genomic_DNA"/>
</dbReference>
<accession>A0AA39ZSG8</accession>
<feature type="region of interest" description="Disordered" evidence="1">
    <location>
        <begin position="86"/>
        <end position="126"/>
    </location>
</feature>
<proteinExistence type="predicted"/>
<evidence type="ECO:0000313" key="2">
    <source>
        <dbReference type="EMBL" id="KAK0702705.1"/>
    </source>
</evidence>
<gene>
    <name evidence="2" type="ORF">B0H67DRAFT_594961</name>
</gene>
<comment type="caution">
    <text evidence="2">The sequence shown here is derived from an EMBL/GenBank/DDBJ whole genome shotgun (WGS) entry which is preliminary data.</text>
</comment>
<name>A0AA39ZSG8_9PEZI</name>
<protein>
    <submittedName>
        <fullName evidence="2">Uncharacterized protein</fullName>
    </submittedName>
</protein>
<sequence length="126" mass="14701">MLKSLKRIYSRLLLMRSQQVRNRKSFISNTLTRYYHHQIPITHLRCRRSASCAVALDFKALTNADYVEALLPRKHHNLISRHLIKRRPESKGTLKHTEISRHTPTTTRRNQGGRAECSLFSGVPKQ</sequence>
<reference evidence="2" key="1">
    <citation type="submission" date="2023-06" db="EMBL/GenBank/DDBJ databases">
        <title>Genome-scale phylogeny and comparative genomics of the fungal order Sordariales.</title>
        <authorList>
            <consortium name="Lawrence Berkeley National Laboratory"/>
            <person name="Hensen N."/>
            <person name="Bonometti L."/>
            <person name="Westerberg I."/>
            <person name="Brannstrom I.O."/>
            <person name="Guillou S."/>
            <person name="Cros-Aarteil S."/>
            <person name="Calhoun S."/>
            <person name="Haridas S."/>
            <person name="Kuo A."/>
            <person name="Mondo S."/>
            <person name="Pangilinan J."/>
            <person name="Riley R."/>
            <person name="Labutti K."/>
            <person name="Andreopoulos B."/>
            <person name="Lipzen A."/>
            <person name="Chen C."/>
            <person name="Yanf M."/>
            <person name="Daum C."/>
            <person name="Ng V."/>
            <person name="Clum A."/>
            <person name="Steindorff A."/>
            <person name="Ohm R."/>
            <person name="Martin F."/>
            <person name="Silar P."/>
            <person name="Natvig D."/>
            <person name="Lalanne C."/>
            <person name="Gautier V."/>
            <person name="Ament-Velasquez S.L."/>
            <person name="Kruys A."/>
            <person name="Hutchinson M.I."/>
            <person name="Powell A.J."/>
            <person name="Barry K."/>
            <person name="Miller A.N."/>
            <person name="Grigoriev I.V."/>
            <person name="Debuchy R."/>
            <person name="Gladieux P."/>
            <person name="Thoren M.H."/>
            <person name="Johannesson H."/>
        </authorList>
    </citation>
    <scope>NUCLEOTIDE SEQUENCE</scope>
    <source>
        <strain evidence="2">SMH4607-1</strain>
    </source>
</reference>
<dbReference type="AlphaFoldDB" id="A0AA39ZSG8"/>